<dbReference type="Proteomes" id="UP001153069">
    <property type="component" value="Unassembled WGS sequence"/>
</dbReference>
<dbReference type="EMBL" id="CAICTM010000074">
    <property type="protein sequence ID" value="CAB9500066.1"/>
    <property type="molecule type" value="Genomic_DNA"/>
</dbReference>
<evidence type="ECO:0000313" key="2">
    <source>
        <dbReference type="Proteomes" id="UP001153069"/>
    </source>
</evidence>
<accession>A0A9N8H427</accession>
<gene>
    <name evidence="1" type="ORF">SEMRO_75_G041080.1</name>
</gene>
<name>A0A9N8H427_9STRA</name>
<dbReference type="AlphaFoldDB" id="A0A9N8H427"/>
<protein>
    <recommendedName>
        <fullName evidence="3">SGNH hydrolase-type esterase domain-containing protein</fullName>
    </recommendedName>
</protein>
<keyword evidence="2" id="KW-1185">Reference proteome</keyword>
<dbReference type="PANTHER" id="PTHR34407:SF1">
    <property type="entry name" value="SGNH HYDROLASE-TYPE ESTERASE DOMAIN-CONTAINING PROTEIN"/>
    <property type="match status" value="1"/>
</dbReference>
<dbReference type="OrthoDB" id="544608at2759"/>
<dbReference type="SUPFAM" id="SSF52266">
    <property type="entry name" value="SGNH hydrolase"/>
    <property type="match status" value="1"/>
</dbReference>
<comment type="caution">
    <text evidence="1">The sequence shown here is derived from an EMBL/GenBank/DDBJ whole genome shotgun (WGS) entry which is preliminary data.</text>
</comment>
<dbReference type="Gene3D" id="3.40.50.1110">
    <property type="entry name" value="SGNH hydrolase"/>
    <property type="match status" value="1"/>
</dbReference>
<sequence length="597" mass="66612">MVREGFKRPRGQTAFGAIMYNFQGTLNPNSKRTWTLLIVGATIINVWIQVAGPPRCESIALMTHKAAETSPPALRREVVVPAPAPPLEDPCDVEYKRVTADRTQGLTKEDLKRSWTNTGNRQRLAQLGETLNAMKRKPRPIKGVVSGGSISLGHGAEAGLRYSDRLEKWFNDKYPIPEGEGRHQILNKGSHGADICAMAKRLNLLFEDLPPDIDLFVLEFAVNDYQGQDHERQIDFKMDVFYDGFDRIATCAETVIYKLLRQYPRATILFLEMRTAILGRKTASLLHMGAAQHYQIPVIDYSEAMFPDYQFLLQLLKPFNYSTAIGDTVLPYPHGCHPCVKEHIVPGFRANGCADVCTIMKFNPTEGPLHCQLAQGREPCYVPFFAHDEVHPSGIGHQIASDLIIDAIASTARDVCNRERFELAAAIPRNGWMVSSPDLLDRQNAFVMVNDTYEVFVKKRKLEAATHTDGFSYFDDKFGRFGWIATNEQGGESIQFDIQQPAGGCYIPVLSVLKSYEGMGTFTVTVTDKVTKEVATVEGDGLWKPKISVPVDIQLLQDGIGVRCTGNCQVNVQTHPKKDDRKGNKVKVVSLAVRHCV</sequence>
<dbReference type="PANTHER" id="PTHR34407">
    <property type="entry name" value="EXPRESSED PROTEIN"/>
    <property type="match status" value="1"/>
</dbReference>
<evidence type="ECO:0000313" key="1">
    <source>
        <dbReference type="EMBL" id="CAB9500066.1"/>
    </source>
</evidence>
<proteinExistence type="predicted"/>
<dbReference type="InterPro" id="IPR036514">
    <property type="entry name" value="SGNH_hydro_sf"/>
</dbReference>
<organism evidence="1 2">
    <name type="scientific">Seminavis robusta</name>
    <dbReference type="NCBI Taxonomy" id="568900"/>
    <lineage>
        <taxon>Eukaryota</taxon>
        <taxon>Sar</taxon>
        <taxon>Stramenopiles</taxon>
        <taxon>Ochrophyta</taxon>
        <taxon>Bacillariophyta</taxon>
        <taxon>Bacillariophyceae</taxon>
        <taxon>Bacillariophycidae</taxon>
        <taxon>Naviculales</taxon>
        <taxon>Naviculaceae</taxon>
        <taxon>Seminavis</taxon>
    </lineage>
</organism>
<evidence type="ECO:0008006" key="3">
    <source>
        <dbReference type="Google" id="ProtNLM"/>
    </source>
</evidence>
<reference evidence="1" key="1">
    <citation type="submission" date="2020-06" db="EMBL/GenBank/DDBJ databases">
        <authorList>
            <consortium name="Plant Systems Biology data submission"/>
        </authorList>
    </citation>
    <scope>NUCLEOTIDE SEQUENCE</scope>
    <source>
        <strain evidence="1">D6</strain>
    </source>
</reference>